<feature type="transmembrane region" description="Helical" evidence="2">
    <location>
        <begin position="147"/>
        <end position="166"/>
    </location>
</feature>
<proteinExistence type="inferred from homology"/>
<dbReference type="Gene3D" id="3.30.70.1230">
    <property type="entry name" value="Nucleotide cyclase"/>
    <property type="match status" value="1"/>
</dbReference>
<sequence>MAERRRFAYSSTALLLAAAVLALPVAGLGLLLARPALDVRWQHQPSHFWLVLGAAGLSAVLAYGTGSAALRRGDPRVLFVSLAFLASAGFLALHALATPGVLLPTPNAGFVLATPVGIALGSLAASASGIEPADPVRWVRWGRRLRLLLVALMVLWAVLSLSRAWPLHEASVPERADGVLAVLAVPAFALYALAAGRYAVLWWRRRSLMLLSVLAAWVLLGEAMLAVLFARDWALSWWEWHVLLLAAYAAVAVGARLQWHEERYADLYSGQTAAGHRDMSVLFADLQGFTAYSEAHEPEEVATMLNTYFAVTVPQVARRFGGDVDRIIGDAIMVTFNRRGDQPDHARRAAAAGLALQAAASRVARDRPGWPRFRVGVNTGPVTVGLLGTEGGRTHTVVGDTVNVASRIEGTAPVGAVAIGPGTLAALPGARTEQLGAIVLKGRSEPVEVHRLIDLTDRADEPAS</sequence>
<dbReference type="PANTHER" id="PTHR43081">
    <property type="entry name" value="ADENYLATE CYCLASE, TERMINAL-DIFFERENTIATION SPECIFIC-RELATED"/>
    <property type="match status" value="1"/>
</dbReference>
<dbReference type="RefSeq" id="WP_340266489.1">
    <property type="nucleotide sequence ID" value="NZ_JBBEOG010000001.1"/>
</dbReference>
<dbReference type="SUPFAM" id="SSF55073">
    <property type="entry name" value="Nucleotide cyclase"/>
    <property type="match status" value="1"/>
</dbReference>
<protein>
    <submittedName>
        <fullName evidence="4">Adenylate/guanylate cyclase domain-containing protein</fullName>
    </submittedName>
</protein>
<feature type="transmembrane region" description="Helical" evidence="2">
    <location>
        <begin position="108"/>
        <end position="127"/>
    </location>
</feature>
<feature type="transmembrane region" description="Helical" evidence="2">
    <location>
        <begin position="77"/>
        <end position="96"/>
    </location>
</feature>
<keyword evidence="5" id="KW-1185">Reference proteome</keyword>
<reference evidence="5" key="1">
    <citation type="journal article" date="2019" name="Int. J. Syst. Evol. Microbiol.">
        <title>The Global Catalogue of Microorganisms (GCM) 10K type strain sequencing project: providing services to taxonomists for standard genome sequencing and annotation.</title>
        <authorList>
            <consortium name="The Broad Institute Genomics Platform"/>
            <consortium name="The Broad Institute Genome Sequencing Center for Infectious Disease"/>
            <person name="Wu L."/>
            <person name="Ma J."/>
        </authorList>
    </citation>
    <scope>NUCLEOTIDE SEQUENCE [LARGE SCALE GENOMIC DNA]</scope>
    <source>
        <strain evidence="5">CCUG 43114</strain>
    </source>
</reference>
<comment type="similarity">
    <text evidence="1">Belongs to the adenylyl cyclase class-3 family.</text>
</comment>
<dbReference type="CDD" id="cd07302">
    <property type="entry name" value="CHD"/>
    <property type="match status" value="1"/>
</dbReference>
<evidence type="ECO:0000313" key="4">
    <source>
        <dbReference type="EMBL" id="MFC5379377.1"/>
    </source>
</evidence>
<dbReference type="InterPro" id="IPR029787">
    <property type="entry name" value="Nucleotide_cyclase"/>
</dbReference>
<keyword evidence="2" id="KW-0472">Membrane</keyword>
<evidence type="ECO:0000259" key="3">
    <source>
        <dbReference type="PROSITE" id="PS50125"/>
    </source>
</evidence>
<feature type="domain" description="Guanylate cyclase" evidence="3">
    <location>
        <begin position="280"/>
        <end position="409"/>
    </location>
</feature>
<evidence type="ECO:0000313" key="5">
    <source>
        <dbReference type="Proteomes" id="UP001596122"/>
    </source>
</evidence>
<feature type="transmembrane region" description="Helical" evidence="2">
    <location>
        <begin position="46"/>
        <end position="65"/>
    </location>
</feature>
<keyword evidence="2" id="KW-0812">Transmembrane</keyword>
<evidence type="ECO:0000256" key="2">
    <source>
        <dbReference type="SAM" id="Phobius"/>
    </source>
</evidence>
<feature type="transmembrane region" description="Helical" evidence="2">
    <location>
        <begin position="208"/>
        <end position="231"/>
    </location>
</feature>
<dbReference type="PANTHER" id="PTHR43081:SF1">
    <property type="entry name" value="ADENYLATE CYCLASE, TERMINAL-DIFFERENTIATION SPECIFIC"/>
    <property type="match status" value="1"/>
</dbReference>
<dbReference type="InterPro" id="IPR050697">
    <property type="entry name" value="Adenylyl/Guanylyl_Cyclase_3/4"/>
</dbReference>
<gene>
    <name evidence="4" type="ORF">ACFPJ6_01100</name>
</gene>
<dbReference type="PROSITE" id="PS50125">
    <property type="entry name" value="GUANYLATE_CYCLASE_2"/>
    <property type="match status" value="1"/>
</dbReference>
<dbReference type="Proteomes" id="UP001596122">
    <property type="component" value="Unassembled WGS sequence"/>
</dbReference>
<feature type="transmembrane region" description="Helical" evidence="2">
    <location>
        <begin position="178"/>
        <end position="196"/>
    </location>
</feature>
<dbReference type="SMART" id="SM00044">
    <property type="entry name" value="CYCc"/>
    <property type="match status" value="1"/>
</dbReference>
<comment type="caution">
    <text evidence="4">The sequence shown here is derived from an EMBL/GenBank/DDBJ whole genome shotgun (WGS) entry which is preliminary data.</text>
</comment>
<accession>A0ABW0GHG7</accession>
<keyword evidence="2" id="KW-1133">Transmembrane helix</keyword>
<evidence type="ECO:0000256" key="1">
    <source>
        <dbReference type="ARBA" id="ARBA00005381"/>
    </source>
</evidence>
<organism evidence="4 5">
    <name type="scientific">Aquipuribacter nitratireducens</name>
    <dbReference type="NCBI Taxonomy" id="650104"/>
    <lineage>
        <taxon>Bacteria</taxon>
        <taxon>Bacillati</taxon>
        <taxon>Actinomycetota</taxon>
        <taxon>Actinomycetes</taxon>
        <taxon>Micrococcales</taxon>
        <taxon>Intrasporangiaceae</taxon>
        <taxon>Aquipuribacter</taxon>
    </lineage>
</organism>
<dbReference type="InterPro" id="IPR001054">
    <property type="entry name" value="A/G_cyclase"/>
</dbReference>
<feature type="transmembrane region" description="Helical" evidence="2">
    <location>
        <begin position="237"/>
        <end position="255"/>
    </location>
</feature>
<name>A0ABW0GHG7_9MICO</name>
<dbReference type="Pfam" id="PF00211">
    <property type="entry name" value="Guanylate_cyc"/>
    <property type="match status" value="1"/>
</dbReference>
<dbReference type="EMBL" id="JBHSLD010000001">
    <property type="protein sequence ID" value="MFC5379377.1"/>
    <property type="molecule type" value="Genomic_DNA"/>
</dbReference>